<proteinExistence type="predicted"/>
<comment type="caution">
    <text evidence="2">The sequence shown here is derived from an EMBL/GenBank/DDBJ whole genome shotgun (WGS) entry which is preliminary data.</text>
</comment>
<dbReference type="Proteomes" id="UP001175097">
    <property type="component" value="Unassembled WGS sequence"/>
</dbReference>
<dbReference type="InterPro" id="IPR013096">
    <property type="entry name" value="Cupin_2"/>
</dbReference>
<evidence type="ECO:0000313" key="3">
    <source>
        <dbReference type="Proteomes" id="UP001175097"/>
    </source>
</evidence>
<evidence type="ECO:0000259" key="1">
    <source>
        <dbReference type="Pfam" id="PF07883"/>
    </source>
</evidence>
<dbReference type="InterPro" id="IPR014710">
    <property type="entry name" value="RmlC-like_jellyroll"/>
</dbReference>
<reference evidence="2" key="1">
    <citation type="submission" date="2023-03" db="EMBL/GenBank/DDBJ databases">
        <title>MT1 and MT2 Draft Genomes of Novel Species.</title>
        <authorList>
            <person name="Venkateswaran K."/>
        </authorList>
    </citation>
    <scope>NUCLEOTIDE SEQUENCE</scope>
    <source>
        <strain evidence="2">F6_3S_P_2</strain>
    </source>
</reference>
<dbReference type="InterPro" id="IPR011051">
    <property type="entry name" value="RmlC_Cupin_sf"/>
</dbReference>
<name>A0ABT8JTM3_9BACL</name>
<dbReference type="SUPFAM" id="SSF51182">
    <property type="entry name" value="RmlC-like cupins"/>
    <property type="match status" value="1"/>
</dbReference>
<dbReference type="EMBL" id="JAROCC010000011">
    <property type="protein sequence ID" value="MDN4608434.1"/>
    <property type="molecule type" value="Genomic_DNA"/>
</dbReference>
<gene>
    <name evidence="2" type="ORF">P5G49_13230</name>
</gene>
<dbReference type="RefSeq" id="WP_301244485.1">
    <property type="nucleotide sequence ID" value="NZ_JAROCC010000011.1"/>
</dbReference>
<protein>
    <submittedName>
        <fullName evidence="2">Cupin domain-containing protein</fullName>
    </submittedName>
</protein>
<dbReference type="PANTHER" id="PTHR43346">
    <property type="entry name" value="LIGAND BINDING DOMAIN PROTEIN, PUTATIVE (AFU_ORTHOLOGUE AFUA_6G14370)-RELATED"/>
    <property type="match status" value="1"/>
</dbReference>
<feature type="domain" description="Cupin type-2" evidence="1">
    <location>
        <begin position="84"/>
        <end position="158"/>
    </location>
</feature>
<dbReference type="CDD" id="cd02223">
    <property type="entry name" value="cupin_Bh2720-like"/>
    <property type="match status" value="1"/>
</dbReference>
<accession>A0ABT8JTM3</accession>
<dbReference type="InterPro" id="IPR052538">
    <property type="entry name" value="Flavonoid_dioxygenase-like"/>
</dbReference>
<dbReference type="Pfam" id="PF07883">
    <property type="entry name" value="Cupin_2"/>
    <property type="match status" value="1"/>
</dbReference>
<organism evidence="2 3">
    <name type="scientific">Sporosarcina highlanderae</name>
    <dbReference type="NCBI Taxonomy" id="3035916"/>
    <lineage>
        <taxon>Bacteria</taxon>
        <taxon>Bacillati</taxon>
        <taxon>Bacillota</taxon>
        <taxon>Bacilli</taxon>
        <taxon>Bacillales</taxon>
        <taxon>Caryophanaceae</taxon>
        <taxon>Sporosarcina</taxon>
    </lineage>
</organism>
<dbReference type="Gene3D" id="2.60.120.10">
    <property type="entry name" value="Jelly Rolls"/>
    <property type="match status" value="1"/>
</dbReference>
<sequence>MKGMRTIYSYPTMIPYYLVPMTMPQGIPVQWSQPNTQWQVGSNMSFPLQDFGPNPFVVNMMAAAIQNNNYRTALWTGKHFQITVMSINVGDDIGLEVHPDTDQLIYIEQGQGLVQMGPSKDNLNFVRNATVNTAIVVPAGTWHNVTNKGPTPLKLFILYAPPQHPFGTVHATKAIAEEEEKGYGH</sequence>
<evidence type="ECO:0000313" key="2">
    <source>
        <dbReference type="EMBL" id="MDN4608434.1"/>
    </source>
</evidence>
<keyword evidence="3" id="KW-1185">Reference proteome</keyword>
<dbReference type="PANTHER" id="PTHR43346:SF1">
    <property type="entry name" value="QUERCETIN 2,3-DIOXYGENASE-RELATED"/>
    <property type="match status" value="1"/>
</dbReference>